<sequence length="217" mass="23782">MTTLSRWWLVLWIGAATSYLLWPALLPASFHALHKALPIGMLLVWGAVQSGGKLRLWVSLAMLFSMMGDVLLALPFANHFLFGLGAFLLAQLTYVKIFSAFVQSQWRKPKLLATLGYLVYCAALLSWIMPQDSVLRVAVSVYVLVIACMAILSVWLLPTGGLIAIGAALFVASDSMIAINRFVAPFEGADLLIMLSYYLAQLALVTGIIRLYRQSAG</sequence>
<feature type="transmembrane region" description="Helical" evidence="6">
    <location>
        <begin position="191"/>
        <end position="212"/>
    </location>
</feature>
<dbReference type="PANTHER" id="PTHR31885">
    <property type="entry name" value="GH04784P"/>
    <property type="match status" value="1"/>
</dbReference>
<feature type="transmembrane region" description="Helical" evidence="6">
    <location>
        <begin position="55"/>
        <end position="74"/>
    </location>
</feature>
<dbReference type="Proteomes" id="UP001596364">
    <property type="component" value="Unassembled WGS sequence"/>
</dbReference>
<evidence type="ECO:0000313" key="7">
    <source>
        <dbReference type="EMBL" id="MFC6440930.1"/>
    </source>
</evidence>
<evidence type="ECO:0000256" key="6">
    <source>
        <dbReference type="SAM" id="Phobius"/>
    </source>
</evidence>
<evidence type="ECO:0000256" key="4">
    <source>
        <dbReference type="ARBA" id="ARBA00022989"/>
    </source>
</evidence>
<evidence type="ECO:0000256" key="3">
    <source>
        <dbReference type="ARBA" id="ARBA00022692"/>
    </source>
</evidence>
<comment type="caution">
    <text evidence="7">The sequence shown here is derived from an EMBL/GenBank/DDBJ whole genome shotgun (WGS) entry which is preliminary data.</text>
</comment>
<evidence type="ECO:0000313" key="8">
    <source>
        <dbReference type="Proteomes" id="UP001596364"/>
    </source>
</evidence>
<comment type="similarity">
    <text evidence="2">Belongs to the TMEM86 family.</text>
</comment>
<comment type="subcellular location">
    <subcellularLocation>
        <location evidence="1">Membrane</location>
        <topology evidence="1">Multi-pass membrane protein</topology>
    </subcellularLocation>
</comment>
<keyword evidence="8" id="KW-1185">Reference proteome</keyword>
<dbReference type="PANTHER" id="PTHR31885:SF6">
    <property type="entry name" value="GH04784P"/>
    <property type="match status" value="1"/>
</dbReference>
<feature type="transmembrane region" description="Helical" evidence="6">
    <location>
        <begin position="111"/>
        <end position="129"/>
    </location>
</feature>
<dbReference type="InterPro" id="IPR012506">
    <property type="entry name" value="TMEM86B-like"/>
</dbReference>
<feature type="transmembrane region" description="Helical" evidence="6">
    <location>
        <begin position="7"/>
        <end position="26"/>
    </location>
</feature>
<proteinExistence type="inferred from homology"/>
<feature type="transmembrane region" description="Helical" evidence="6">
    <location>
        <begin position="80"/>
        <end position="99"/>
    </location>
</feature>
<gene>
    <name evidence="7" type="ORF">ACFP85_12315</name>
</gene>
<accession>A0ABW1XQ97</accession>
<evidence type="ECO:0000256" key="2">
    <source>
        <dbReference type="ARBA" id="ARBA00007375"/>
    </source>
</evidence>
<dbReference type="RefSeq" id="WP_131258737.1">
    <property type="nucleotide sequence ID" value="NZ_JBHSUS010000001.1"/>
</dbReference>
<organism evidence="7 8">
    <name type="scientific">Pseudobowmanella zhangzhouensis</name>
    <dbReference type="NCBI Taxonomy" id="1537679"/>
    <lineage>
        <taxon>Bacteria</taxon>
        <taxon>Pseudomonadati</taxon>
        <taxon>Pseudomonadota</taxon>
        <taxon>Gammaproteobacteria</taxon>
        <taxon>Alteromonadales</taxon>
        <taxon>Alteromonadaceae</taxon>
    </lineage>
</organism>
<evidence type="ECO:0000256" key="1">
    <source>
        <dbReference type="ARBA" id="ARBA00004141"/>
    </source>
</evidence>
<protein>
    <submittedName>
        <fullName evidence="7">Lysoplasmalogenase</fullName>
    </submittedName>
</protein>
<dbReference type="Pfam" id="PF07947">
    <property type="entry name" value="YhhN"/>
    <property type="match status" value="1"/>
</dbReference>
<feature type="transmembrane region" description="Helical" evidence="6">
    <location>
        <begin position="32"/>
        <end position="48"/>
    </location>
</feature>
<keyword evidence="3 6" id="KW-0812">Transmembrane</keyword>
<keyword evidence="5 6" id="KW-0472">Membrane</keyword>
<reference evidence="8" key="1">
    <citation type="journal article" date="2019" name="Int. J. Syst. Evol. Microbiol.">
        <title>The Global Catalogue of Microorganisms (GCM) 10K type strain sequencing project: providing services to taxonomists for standard genome sequencing and annotation.</title>
        <authorList>
            <consortium name="The Broad Institute Genomics Platform"/>
            <consortium name="The Broad Institute Genome Sequencing Center for Infectious Disease"/>
            <person name="Wu L."/>
            <person name="Ma J."/>
        </authorList>
    </citation>
    <scope>NUCLEOTIDE SEQUENCE [LARGE SCALE GENOMIC DNA]</scope>
    <source>
        <strain evidence="8">CGMCC 1.16031</strain>
    </source>
</reference>
<dbReference type="EMBL" id="JBHSUS010000001">
    <property type="protein sequence ID" value="MFC6440930.1"/>
    <property type="molecule type" value="Genomic_DNA"/>
</dbReference>
<evidence type="ECO:0000256" key="5">
    <source>
        <dbReference type="ARBA" id="ARBA00023136"/>
    </source>
</evidence>
<name>A0ABW1XQ97_9ALTE</name>
<feature type="transmembrane region" description="Helical" evidence="6">
    <location>
        <begin position="162"/>
        <end position="179"/>
    </location>
</feature>
<feature type="transmembrane region" description="Helical" evidence="6">
    <location>
        <begin position="135"/>
        <end position="157"/>
    </location>
</feature>
<keyword evidence="4 6" id="KW-1133">Transmembrane helix</keyword>